<evidence type="ECO:0000313" key="2">
    <source>
        <dbReference type="EMBL" id="GBL89125.1"/>
    </source>
</evidence>
<dbReference type="Proteomes" id="UP000499080">
    <property type="component" value="Unassembled WGS sequence"/>
</dbReference>
<feature type="signal peptide" evidence="1">
    <location>
        <begin position="1"/>
        <end position="21"/>
    </location>
</feature>
<keyword evidence="1" id="KW-0732">Signal</keyword>
<protein>
    <recommendedName>
        <fullName evidence="4">Secreted protein</fullName>
    </recommendedName>
</protein>
<evidence type="ECO:0000313" key="3">
    <source>
        <dbReference type="Proteomes" id="UP000499080"/>
    </source>
</evidence>
<dbReference type="PROSITE" id="PS51257">
    <property type="entry name" value="PROKAR_LIPOPROTEIN"/>
    <property type="match status" value="1"/>
</dbReference>
<proteinExistence type="predicted"/>
<dbReference type="EMBL" id="BGPR01000063">
    <property type="protein sequence ID" value="GBL89125.1"/>
    <property type="molecule type" value="Genomic_DNA"/>
</dbReference>
<keyword evidence="3" id="KW-1185">Reference proteome</keyword>
<accession>A0A4Y2BCN7</accession>
<gene>
    <name evidence="2" type="ORF">AVEN_255254_1</name>
</gene>
<evidence type="ECO:0000256" key="1">
    <source>
        <dbReference type="SAM" id="SignalP"/>
    </source>
</evidence>
<evidence type="ECO:0008006" key="4">
    <source>
        <dbReference type="Google" id="ProtNLM"/>
    </source>
</evidence>
<comment type="caution">
    <text evidence="2">The sequence shown here is derived from an EMBL/GenBank/DDBJ whole genome shotgun (WGS) entry which is preliminary data.</text>
</comment>
<name>A0A4Y2BCN7_ARAVE</name>
<sequence>MHAWQRRGMLAIVSLIAGCDSNAHSCSKACWSSWSVLGGTLRPTIRLPNMSHTCSMGFRSCDLAGRALAVEWFHSPDNSAPIVLYAGGNYRP</sequence>
<reference evidence="2 3" key="1">
    <citation type="journal article" date="2019" name="Sci. Rep.">
        <title>Orb-weaving spider Araneus ventricosus genome elucidates the spidroin gene catalogue.</title>
        <authorList>
            <person name="Kono N."/>
            <person name="Nakamura H."/>
            <person name="Ohtoshi R."/>
            <person name="Moran D.A.P."/>
            <person name="Shinohara A."/>
            <person name="Yoshida Y."/>
            <person name="Fujiwara M."/>
            <person name="Mori M."/>
            <person name="Tomita M."/>
            <person name="Arakawa K."/>
        </authorList>
    </citation>
    <scope>NUCLEOTIDE SEQUENCE [LARGE SCALE GENOMIC DNA]</scope>
</reference>
<dbReference type="AlphaFoldDB" id="A0A4Y2BCN7"/>
<feature type="chain" id="PRO_5021226241" description="Secreted protein" evidence="1">
    <location>
        <begin position="22"/>
        <end position="92"/>
    </location>
</feature>
<organism evidence="2 3">
    <name type="scientific">Araneus ventricosus</name>
    <name type="common">Orbweaver spider</name>
    <name type="synonym">Epeira ventricosa</name>
    <dbReference type="NCBI Taxonomy" id="182803"/>
    <lineage>
        <taxon>Eukaryota</taxon>
        <taxon>Metazoa</taxon>
        <taxon>Ecdysozoa</taxon>
        <taxon>Arthropoda</taxon>
        <taxon>Chelicerata</taxon>
        <taxon>Arachnida</taxon>
        <taxon>Araneae</taxon>
        <taxon>Araneomorphae</taxon>
        <taxon>Entelegynae</taxon>
        <taxon>Araneoidea</taxon>
        <taxon>Araneidae</taxon>
        <taxon>Araneus</taxon>
    </lineage>
</organism>